<organism evidence="5 6">
    <name type="scientific">Mycoemilia scoparia</name>
    <dbReference type="NCBI Taxonomy" id="417184"/>
    <lineage>
        <taxon>Eukaryota</taxon>
        <taxon>Fungi</taxon>
        <taxon>Fungi incertae sedis</taxon>
        <taxon>Zoopagomycota</taxon>
        <taxon>Kickxellomycotina</taxon>
        <taxon>Kickxellomycetes</taxon>
        <taxon>Kickxellales</taxon>
        <taxon>Kickxellaceae</taxon>
        <taxon>Mycoemilia</taxon>
    </lineage>
</organism>
<dbReference type="InterPro" id="IPR005103">
    <property type="entry name" value="AA9_LPMO"/>
</dbReference>
<dbReference type="Proteomes" id="UP001150538">
    <property type="component" value="Unassembled WGS sequence"/>
</dbReference>
<comment type="caution">
    <text evidence="5">The sequence shown here is derived from an EMBL/GenBank/DDBJ whole genome shotgun (WGS) entry which is preliminary data.</text>
</comment>
<dbReference type="EMBL" id="JANBPU010000604">
    <property type="protein sequence ID" value="KAJ1910265.1"/>
    <property type="molecule type" value="Genomic_DNA"/>
</dbReference>
<keyword evidence="1 2" id="KW-1015">Disulfide bond</keyword>
<evidence type="ECO:0000256" key="1">
    <source>
        <dbReference type="ARBA" id="ARBA00023157"/>
    </source>
</evidence>
<dbReference type="OrthoDB" id="4849160at2759"/>
<keyword evidence="2" id="KW-0624">Polysaccharide degradation</keyword>
<dbReference type="GO" id="GO:0008810">
    <property type="term" value="F:cellulase activity"/>
    <property type="evidence" value="ECO:0007669"/>
    <property type="project" value="UniProtKB-UniRule"/>
</dbReference>
<protein>
    <recommendedName>
        <fullName evidence="2">AA9 family lytic polysaccharide monooxygenase</fullName>
        <ecNumber evidence="2">1.14.99.56</ecNumber>
    </recommendedName>
    <alternativeName>
        <fullName evidence="2">Endo-beta-1,4-glucanase</fullName>
    </alternativeName>
    <alternativeName>
        <fullName evidence="2">Glycosyl hydrolase 61 family protein</fullName>
    </alternativeName>
</protein>
<comment type="function">
    <text evidence="2">Lytic polysaccharide monooxygenase (LMPO) that depolymerizes crystalline and amorphous polysaccharides via the oxidation of scissile alpha- or beta-(1-4)-glycosidic bonds, yielding C1 and/or C4 oxidation products. Catalysis by LPMOs requires the reduction of the active-site copper from Cu(II) to Cu(I) by a reducing agent and H(2)O(2) or O(2) as a cosubstrate.</text>
</comment>
<feature type="domain" description="Auxiliary Activity family 9 catalytic" evidence="4">
    <location>
        <begin position="25"/>
        <end position="236"/>
    </location>
</feature>
<keyword evidence="3" id="KW-0732">Signal</keyword>
<dbReference type="GO" id="GO:0030248">
    <property type="term" value="F:cellulose binding"/>
    <property type="evidence" value="ECO:0007669"/>
    <property type="project" value="UniProtKB-UniRule"/>
</dbReference>
<gene>
    <name evidence="5" type="ORF">H4219_006249</name>
</gene>
<dbReference type="AlphaFoldDB" id="A0A9W7ZKY4"/>
<comment type="catalytic activity">
    <reaction evidence="2">
        <text>[(1-&gt;4)-beta-D-glucosyl]n+m + reduced acceptor + O2 = 4-dehydro-beta-D-glucosyl-[(1-&gt;4)-beta-D-glucosyl]n-1 + [(1-&gt;4)-beta-D-glucosyl]m + acceptor + H2O.</text>
        <dbReference type="EC" id="1.14.99.56"/>
    </reaction>
</comment>
<comment type="subcellular location">
    <subcellularLocation>
        <location evidence="2">Secreted</location>
    </subcellularLocation>
</comment>
<keyword evidence="2" id="KW-0136">Cellulose degradation</keyword>
<dbReference type="EC" id="1.14.99.56" evidence="2"/>
<accession>A0A9W7ZKY4</accession>
<evidence type="ECO:0000256" key="3">
    <source>
        <dbReference type="SAM" id="SignalP"/>
    </source>
</evidence>
<reference evidence="5" key="1">
    <citation type="submission" date="2022-07" db="EMBL/GenBank/DDBJ databases">
        <title>Phylogenomic reconstructions and comparative analyses of Kickxellomycotina fungi.</title>
        <authorList>
            <person name="Reynolds N.K."/>
            <person name="Stajich J.E."/>
            <person name="Barry K."/>
            <person name="Grigoriev I.V."/>
            <person name="Crous P."/>
            <person name="Smith M.E."/>
        </authorList>
    </citation>
    <scope>NUCLEOTIDE SEQUENCE</scope>
    <source>
        <strain evidence="5">NBRC 100468</strain>
    </source>
</reference>
<name>A0A9W7ZKY4_9FUNG</name>
<dbReference type="GO" id="GO:0005576">
    <property type="term" value="C:extracellular region"/>
    <property type="evidence" value="ECO:0007669"/>
    <property type="project" value="UniProtKB-SubCell"/>
</dbReference>
<evidence type="ECO:0000259" key="4">
    <source>
        <dbReference type="Pfam" id="PF03443"/>
    </source>
</evidence>
<dbReference type="PANTHER" id="PTHR33353:SF32">
    <property type="entry name" value="ENDO-BETA-1,4-GLUCANASE D"/>
    <property type="match status" value="1"/>
</dbReference>
<feature type="chain" id="PRO_5040947746" description="AA9 family lytic polysaccharide monooxygenase" evidence="3">
    <location>
        <begin position="25"/>
        <end position="259"/>
    </location>
</feature>
<evidence type="ECO:0000256" key="2">
    <source>
        <dbReference type="RuleBase" id="RU368122"/>
    </source>
</evidence>
<evidence type="ECO:0000313" key="6">
    <source>
        <dbReference type="Proteomes" id="UP001150538"/>
    </source>
</evidence>
<proteinExistence type="predicted"/>
<keyword evidence="2" id="KW-0119">Carbohydrate metabolism</keyword>
<sequence length="259" mass="28913">MKHLSQLISNIALLLIVFVISTNAHTHIRDITINGHQYDRKECLRPWGYYMNYPVVNMTGFELRCGYGGRNPIDTVCPAPAGSELKFHWRSENGEPDEDVVYYNHVGPCLVYMAPLESNGVGDVWFKVYEEGYNTETKQWCTSRLIENGGYLNFTLPKDIPSGEYLVRGELIALHFAKEVWDLEKQQGPQLYINCAQIKLTGGDDNDGTGLPEKTVSFPGAYKATDPGLLIDVDKADLSKYVIPGPPVYNAVDGGSESK</sequence>
<keyword evidence="2" id="KW-0964">Secreted</keyword>
<comment type="domain">
    <text evidence="2">Has a modular structure: an endo-beta-1,4-glucanase catalytic module at the N-terminus, a linker rich in serines and threonines, and a C-terminal carbohydrate-binding module (CBM).</text>
</comment>
<keyword evidence="6" id="KW-1185">Reference proteome</keyword>
<dbReference type="Pfam" id="PF03443">
    <property type="entry name" value="AA9"/>
    <property type="match status" value="1"/>
</dbReference>
<dbReference type="PANTHER" id="PTHR33353">
    <property type="entry name" value="PUTATIVE (AFU_ORTHOLOGUE AFUA_1G12560)-RELATED"/>
    <property type="match status" value="1"/>
</dbReference>
<dbReference type="Gene3D" id="2.70.50.70">
    <property type="match status" value="1"/>
</dbReference>
<feature type="signal peptide" evidence="3">
    <location>
        <begin position="1"/>
        <end position="24"/>
    </location>
</feature>
<evidence type="ECO:0000313" key="5">
    <source>
        <dbReference type="EMBL" id="KAJ1910265.1"/>
    </source>
</evidence>
<dbReference type="GO" id="GO:0030245">
    <property type="term" value="P:cellulose catabolic process"/>
    <property type="evidence" value="ECO:0007669"/>
    <property type="project" value="UniProtKB-UniRule"/>
</dbReference>
<dbReference type="InterPro" id="IPR049892">
    <property type="entry name" value="AA9"/>
</dbReference>
<dbReference type="CDD" id="cd21175">
    <property type="entry name" value="LPMO_AA9"/>
    <property type="match status" value="1"/>
</dbReference>